<sequence length="103" mass="11655">MLIQFKSDAYENITMFGDIAIHLLKMMGQSGVVPGALKAEEIPEALASLEKSLRREYPLDNEENLPEDDDNSPPIHLSQRAFPLINMLKSAQEKNCSIIWQKQ</sequence>
<proteinExistence type="predicted"/>
<feature type="compositionally biased region" description="Acidic residues" evidence="1">
    <location>
        <begin position="59"/>
        <end position="71"/>
    </location>
</feature>
<dbReference type="PATRIC" id="fig|452.5.peg.2619"/>
<evidence type="ECO:0000256" key="1">
    <source>
        <dbReference type="SAM" id="MobiDB-lite"/>
    </source>
</evidence>
<protein>
    <recommendedName>
        <fullName evidence="4">DUF1840 domain-containing protein</fullName>
    </recommendedName>
</protein>
<dbReference type="Pfam" id="PF08895">
    <property type="entry name" value="DUF1840"/>
    <property type="match status" value="1"/>
</dbReference>
<comment type="caution">
    <text evidence="2">The sequence shown here is derived from an EMBL/GenBank/DDBJ whole genome shotgun (WGS) entry which is preliminary data.</text>
</comment>
<accession>A0A0W0YXY3</accession>
<dbReference type="EMBL" id="LNYX01000031">
    <property type="protein sequence ID" value="KTD61745.1"/>
    <property type="molecule type" value="Genomic_DNA"/>
</dbReference>
<keyword evidence="3" id="KW-1185">Reference proteome</keyword>
<evidence type="ECO:0000313" key="2">
    <source>
        <dbReference type="EMBL" id="KTD61745.1"/>
    </source>
</evidence>
<evidence type="ECO:0000313" key="3">
    <source>
        <dbReference type="Proteomes" id="UP000054877"/>
    </source>
</evidence>
<dbReference type="Proteomes" id="UP000054877">
    <property type="component" value="Unassembled WGS sequence"/>
</dbReference>
<dbReference type="STRING" id="452.Lspi_2375"/>
<feature type="region of interest" description="Disordered" evidence="1">
    <location>
        <begin position="57"/>
        <end position="77"/>
    </location>
</feature>
<gene>
    <name evidence="2" type="ORF">Lspi_2375</name>
</gene>
<dbReference type="InterPro" id="IPR014991">
    <property type="entry name" value="DUF1840"/>
</dbReference>
<reference evidence="2 3" key="1">
    <citation type="submission" date="2015-11" db="EMBL/GenBank/DDBJ databases">
        <title>Genomic analysis of 38 Legionella species identifies large and diverse effector repertoires.</title>
        <authorList>
            <person name="Burstein D."/>
            <person name="Amaro F."/>
            <person name="Zusman T."/>
            <person name="Lifshitz Z."/>
            <person name="Cohen O."/>
            <person name="Gilbert J.A."/>
            <person name="Pupko T."/>
            <person name="Shuman H.A."/>
            <person name="Segal G."/>
        </authorList>
    </citation>
    <scope>NUCLEOTIDE SEQUENCE [LARGE SCALE GENOMIC DNA]</scope>
    <source>
        <strain evidence="2 3">Mt.St.Helens-9</strain>
    </source>
</reference>
<dbReference type="AlphaFoldDB" id="A0A0W0YXY3"/>
<evidence type="ECO:0008006" key="4">
    <source>
        <dbReference type="Google" id="ProtNLM"/>
    </source>
</evidence>
<dbReference type="OrthoDB" id="5625523at2"/>
<organism evidence="2 3">
    <name type="scientific">Legionella spiritensis</name>
    <dbReference type="NCBI Taxonomy" id="452"/>
    <lineage>
        <taxon>Bacteria</taxon>
        <taxon>Pseudomonadati</taxon>
        <taxon>Pseudomonadota</taxon>
        <taxon>Gammaproteobacteria</taxon>
        <taxon>Legionellales</taxon>
        <taxon>Legionellaceae</taxon>
        <taxon>Legionella</taxon>
    </lineage>
</organism>
<dbReference type="RefSeq" id="WP_058484272.1">
    <property type="nucleotide sequence ID" value="NZ_CAAAII010000001.1"/>
</dbReference>
<name>A0A0W0YXY3_LEGSP</name>